<dbReference type="Proteomes" id="UP000294914">
    <property type="component" value="Unassembled WGS sequence"/>
</dbReference>
<dbReference type="SMART" id="SM00450">
    <property type="entry name" value="RHOD"/>
    <property type="match status" value="1"/>
</dbReference>
<gene>
    <name evidence="3" type="ORF">EDC23_0591</name>
</gene>
<dbReference type="AlphaFoldDB" id="A0A4R8IU93"/>
<organism evidence="3 4">
    <name type="scientific">Thiohalophilus thiocyanatoxydans</name>
    <dbReference type="NCBI Taxonomy" id="381308"/>
    <lineage>
        <taxon>Bacteria</taxon>
        <taxon>Pseudomonadati</taxon>
        <taxon>Pseudomonadota</taxon>
        <taxon>Gammaproteobacteria</taxon>
        <taxon>Thiohalomonadales</taxon>
        <taxon>Thiohalophilaceae</taxon>
        <taxon>Thiohalophilus</taxon>
    </lineage>
</organism>
<feature type="domain" description="Rhodanese" evidence="2">
    <location>
        <begin position="94"/>
        <end position="222"/>
    </location>
</feature>
<evidence type="ECO:0000313" key="3">
    <source>
        <dbReference type="EMBL" id="TDY04218.1"/>
    </source>
</evidence>
<evidence type="ECO:0000259" key="2">
    <source>
        <dbReference type="PROSITE" id="PS50206"/>
    </source>
</evidence>
<dbReference type="InterPro" id="IPR036873">
    <property type="entry name" value="Rhodanese-like_dom_sf"/>
</dbReference>
<keyword evidence="1" id="KW-0732">Signal</keyword>
<dbReference type="SUPFAM" id="SSF52821">
    <property type="entry name" value="Rhodanese/Cell cycle control phosphatase"/>
    <property type="match status" value="1"/>
</dbReference>
<dbReference type="EMBL" id="SOQX01000001">
    <property type="protein sequence ID" value="TDY04218.1"/>
    <property type="molecule type" value="Genomic_DNA"/>
</dbReference>
<sequence length="222" mass="24887">MKSFVFIVAAYLVAHSVFALDVGLTPDKDYIDVQHDGKSIRIQRIQDQGHALTGSFAKTSRSCPPFCIQPLHVAPEVATVGEVEIFEFMENQLRDGSGLLIDARLPSWHQKGTIPGSINIPFTVFEKPASDSELISTFKKLGVTKRQKEPGFVEKMLASGKVSKIWDFSDAKELILWCNGPWCGQSPRAIRALLEHGYPPEKLHYYRDGMQMWQILGLLTVQ</sequence>
<name>A0A4R8IU93_9GAMM</name>
<dbReference type="Pfam" id="PF00581">
    <property type="entry name" value="Rhodanese"/>
    <property type="match status" value="1"/>
</dbReference>
<accession>A0A4R8IU93</accession>
<protein>
    <submittedName>
        <fullName evidence="3">Rhodanese-like domain-containing protein</fullName>
    </submittedName>
</protein>
<feature type="signal peptide" evidence="1">
    <location>
        <begin position="1"/>
        <end position="19"/>
    </location>
</feature>
<dbReference type="InterPro" id="IPR001763">
    <property type="entry name" value="Rhodanese-like_dom"/>
</dbReference>
<evidence type="ECO:0000313" key="4">
    <source>
        <dbReference type="Proteomes" id="UP000294914"/>
    </source>
</evidence>
<keyword evidence="4" id="KW-1185">Reference proteome</keyword>
<reference evidence="3 4" key="1">
    <citation type="submission" date="2019-03" db="EMBL/GenBank/DDBJ databases">
        <title>Genomic Encyclopedia of Type Strains, Phase IV (KMG-IV): sequencing the most valuable type-strain genomes for metagenomic binning, comparative biology and taxonomic classification.</title>
        <authorList>
            <person name="Goeker M."/>
        </authorList>
    </citation>
    <scope>NUCLEOTIDE SEQUENCE [LARGE SCALE GENOMIC DNA]</scope>
    <source>
        <strain evidence="3 4">DSM 16326</strain>
    </source>
</reference>
<dbReference type="PROSITE" id="PS50206">
    <property type="entry name" value="RHODANESE_3"/>
    <property type="match status" value="1"/>
</dbReference>
<feature type="chain" id="PRO_5020610412" evidence="1">
    <location>
        <begin position="20"/>
        <end position="222"/>
    </location>
</feature>
<dbReference type="RefSeq" id="WP_134080936.1">
    <property type="nucleotide sequence ID" value="NZ_SOQX01000001.1"/>
</dbReference>
<dbReference type="CDD" id="cd00158">
    <property type="entry name" value="RHOD"/>
    <property type="match status" value="1"/>
</dbReference>
<dbReference type="OrthoDB" id="9784513at2"/>
<dbReference type="Gene3D" id="3.40.250.10">
    <property type="entry name" value="Rhodanese-like domain"/>
    <property type="match status" value="1"/>
</dbReference>
<evidence type="ECO:0000256" key="1">
    <source>
        <dbReference type="SAM" id="SignalP"/>
    </source>
</evidence>
<comment type="caution">
    <text evidence="3">The sequence shown here is derived from an EMBL/GenBank/DDBJ whole genome shotgun (WGS) entry which is preliminary data.</text>
</comment>
<proteinExistence type="predicted"/>